<dbReference type="SUPFAM" id="SSF51556">
    <property type="entry name" value="Metallo-dependent hydrolases"/>
    <property type="match status" value="1"/>
</dbReference>
<dbReference type="InterPro" id="IPR032466">
    <property type="entry name" value="Metal_Hydrolase"/>
</dbReference>
<feature type="domain" description="Amidohydrolase-related" evidence="1">
    <location>
        <begin position="64"/>
        <end position="335"/>
    </location>
</feature>
<evidence type="ECO:0000313" key="2">
    <source>
        <dbReference type="EMBL" id="ELY50051.1"/>
    </source>
</evidence>
<evidence type="ECO:0000259" key="1">
    <source>
        <dbReference type="Pfam" id="PF01979"/>
    </source>
</evidence>
<dbReference type="Proteomes" id="UP000011602">
    <property type="component" value="Unassembled WGS sequence"/>
</dbReference>
<gene>
    <name evidence="2" type="ORF">C493_19781</name>
</gene>
<dbReference type="InterPro" id="IPR006680">
    <property type="entry name" value="Amidohydro-rel"/>
</dbReference>
<proteinExistence type="predicted"/>
<dbReference type="CDD" id="cd01305">
    <property type="entry name" value="archeal_chlorohydrolases"/>
    <property type="match status" value="1"/>
</dbReference>
<dbReference type="STRING" id="1227499.C493_19781"/>
<accession>L9WLI1</accession>
<dbReference type="AlphaFoldDB" id="L9WLI1"/>
<dbReference type="InterPro" id="IPR050287">
    <property type="entry name" value="MTA/SAH_deaminase"/>
</dbReference>
<dbReference type="eggNOG" id="arCOG00692">
    <property type="taxonomic scope" value="Archaea"/>
</dbReference>
<keyword evidence="2" id="KW-0378">Hydrolase</keyword>
<dbReference type="PANTHER" id="PTHR43794">
    <property type="entry name" value="AMINOHYDROLASE SSNA-RELATED"/>
    <property type="match status" value="1"/>
</dbReference>
<name>L9WLI1_9EURY</name>
<comment type="caution">
    <text evidence="2">The sequence shown here is derived from an EMBL/GenBank/DDBJ whole genome shotgun (WGS) entry which is preliminary data.</text>
</comment>
<dbReference type="PANTHER" id="PTHR43794:SF5">
    <property type="entry name" value="CHLOROHYDROLASE FAMILY PROTEIN"/>
    <property type="match status" value="1"/>
</dbReference>
<sequence length="366" mass="39630">MLDARDRVQARTVQGPEPEHLRMERTGTILRGREFEPVEGRVVIDDDDGRIEAIEETAVDSSAIILPAFVNAHTHIGDSIAKEAGGGLSLEELVAPPDGLKHRLLRAATQDELAAAMRRSLQFMQESGTAACLEFREGDVEGVETLERASAGLEIEPIAFGRGSIDAMRAGDGYGASGANDADFADEREATHEAGKPFAIHAGEVDASDIHPALDLEPDVLVHMVHPEPDHLERVADQEVPIVVCPRSNLVTDVGLSPYRELHERTTLALGTDNVMLNSPSMFREMEFLAKLSDLSATEILRMATVNGAEIVDREYGLVEPGYEARLLILDGDSHNLAGARDPVRAVVRRAGVDDVREVVFGPDGD</sequence>
<evidence type="ECO:0000313" key="3">
    <source>
        <dbReference type="Proteomes" id="UP000011602"/>
    </source>
</evidence>
<protein>
    <submittedName>
        <fullName evidence="2">Amidohydrolase</fullName>
    </submittedName>
</protein>
<dbReference type="GO" id="GO:0016787">
    <property type="term" value="F:hydrolase activity"/>
    <property type="evidence" value="ECO:0007669"/>
    <property type="project" value="UniProtKB-KW"/>
</dbReference>
<dbReference type="Gene3D" id="3.20.20.140">
    <property type="entry name" value="Metal-dependent hydrolases"/>
    <property type="match status" value="1"/>
</dbReference>
<keyword evidence="3" id="KW-1185">Reference proteome</keyword>
<dbReference type="EMBL" id="AOHZ01000090">
    <property type="protein sequence ID" value="ELY50051.1"/>
    <property type="molecule type" value="Genomic_DNA"/>
</dbReference>
<reference evidence="2 3" key="1">
    <citation type="journal article" date="2014" name="PLoS Genet.">
        <title>Phylogenetically driven sequencing of extremely halophilic archaea reveals strategies for static and dynamic osmo-response.</title>
        <authorList>
            <person name="Becker E.A."/>
            <person name="Seitzer P.M."/>
            <person name="Tritt A."/>
            <person name="Larsen D."/>
            <person name="Krusor M."/>
            <person name="Yao A.I."/>
            <person name="Wu D."/>
            <person name="Madern D."/>
            <person name="Eisen J.A."/>
            <person name="Darling A.E."/>
            <person name="Facciotti M.T."/>
        </authorList>
    </citation>
    <scope>NUCLEOTIDE SEQUENCE [LARGE SCALE GENOMIC DNA]</scope>
    <source>
        <strain evidence="2 3">JCM 12255</strain>
    </source>
</reference>
<organism evidence="2 3">
    <name type="scientific">Natronolimnohabitans innermongolicus JCM 12255</name>
    <dbReference type="NCBI Taxonomy" id="1227499"/>
    <lineage>
        <taxon>Archaea</taxon>
        <taxon>Methanobacteriati</taxon>
        <taxon>Methanobacteriota</taxon>
        <taxon>Stenosarchaea group</taxon>
        <taxon>Halobacteria</taxon>
        <taxon>Halobacteriales</taxon>
        <taxon>Natrialbaceae</taxon>
        <taxon>Natronolimnohabitans</taxon>
    </lineage>
</organism>
<dbReference type="Pfam" id="PF01979">
    <property type="entry name" value="Amidohydro_1"/>
    <property type="match status" value="1"/>
</dbReference>
<dbReference type="PATRIC" id="fig|1227499.3.peg.4067"/>